<dbReference type="Gene3D" id="1.10.1200.270">
    <property type="entry name" value="Methyltransferase, alpha-helical capping domain"/>
    <property type="match status" value="1"/>
</dbReference>
<organism evidence="6 7">
    <name type="scientific">Rehmannia glutinosa</name>
    <name type="common">Chinese foxglove</name>
    <dbReference type="NCBI Taxonomy" id="99300"/>
    <lineage>
        <taxon>Eukaryota</taxon>
        <taxon>Viridiplantae</taxon>
        <taxon>Streptophyta</taxon>
        <taxon>Embryophyta</taxon>
        <taxon>Tracheophyta</taxon>
        <taxon>Spermatophyta</taxon>
        <taxon>Magnoliopsida</taxon>
        <taxon>eudicotyledons</taxon>
        <taxon>Gunneridae</taxon>
        <taxon>Pentapetalae</taxon>
        <taxon>asterids</taxon>
        <taxon>lamiids</taxon>
        <taxon>Lamiales</taxon>
        <taxon>Orobanchaceae</taxon>
        <taxon>Rehmannieae</taxon>
        <taxon>Rehmannia</taxon>
    </lineage>
</organism>
<comment type="caution">
    <text evidence="6">The sequence shown here is derived from an EMBL/GenBank/DDBJ whole genome shotgun (WGS) entry which is preliminary data.</text>
</comment>
<sequence length="372" mass="42733">MTIDRLLCVFEQVKTRGWRVIVVLSLLQKIGILKAWHVLDETLKDMFMTDYHTFSKCFKMVDLGCSSGPNTLLVISRVIDKIEQLCKEKNYSNAPEFKVFLNDLTDNDFNNLFKMLPEFYEKLNLEKTNQRPQTFISGLPGSFYGRLLPSNSLNLVYSSYSLQWLSQIPQGLESNRENIHMAMSSPPEVFEAYKRQHQRDFSTFLISRGEEMVAGGRMVLTFVGRSVEDPSTKDDCAHFTLLANTLLDMIPQKADLHSFNMPIYTPCKQEVDAAIHEEGSFTLDKLECFLVPWDAHVVKNGNTNDDHHIIDEYKRGELVANFIRAYTEPVIATHFGSSIIDDLYGRYAKKLAEYLSKEEPSFFNMVISLTKK</sequence>
<dbReference type="InterPro" id="IPR042086">
    <property type="entry name" value="MeTrfase_capping"/>
</dbReference>
<evidence type="ECO:0000256" key="1">
    <source>
        <dbReference type="ARBA" id="ARBA00007967"/>
    </source>
</evidence>
<keyword evidence="3" id="KW-0808">Transferase</keyword>
<gene>
    <name evidence="6" type="ORF">DH2020_023424</name>
</gene>
<reference evidence="6 7" key="1">
    <citation type="journal article" date="2021" name="Comput. Struct. Biotechnol. J.">
        <title>De novo genome assembly of the potent medicinal plant Rehmannia glutinosa using nanopore technology.</title>
        <authorList>
            <person name="Ma L."/>
            <person name="Dong C."/>
            <person name="Song C."/>
            <person name="Wang X."/>
            <person name="Zheng X."/>
            <person name="Niu Y."/>
            <person name="Chen S."/>
            <person name="Feng W."/>
        </authorList>
    </citation>
    <scope>NUCLEOTIDE SEQUENCE [LARGE SCALE GENOMIC DNA]</scope>
    <source>
        <strain evidence="6">DH-2019</strain>
    </source>
</reference>
<evidence type="ECO:0000313" key="6">
    <source>
        <dbReference type="EMBL" id="KAK6143076.1"/>
    </source>
</evidence>
<keyword evidence="5" id="KW-0460">Magnesium</keyword>
<evidence type="ECO:0000256" key="2">
    <source>
        <dbReference type="ARBA" id="ARBA00022603"/>
    </source>
</evidence>
<evidence type="ECO:0000256" key="3">
    <source>
        <dbReference type="ARBA" id="ARBA00022679"/>
    </source>
</evidence>
<dbReference type="SUPFAM" id="SSF53335">
    <property type="entry name" value="S-adenosyl-L-methionine-dependent methyltransferases"/>
    <property type="match status" value="1"/>
</dbReference>
<dbReference type="InterPro" id="IPR005299">
    <property type="entry name" value="MeTrfase_7"/>
</dbReference>
<protein>
    <submittedName>
        <fullName evidence="6">Uncharacterized protein</fullName>
    </submittedName>
</protein>
<dbReference type="EMBL" id="JABTTQ020000013">
    <property type="protein sequence ID" value="KAK6143076.1"/>
    <property type="molecule type" value="Genomic_DNA"/>
</dbReference>
<dbReference type="Gene3D" id="3.40.50.150">
    <property type="entry name" value="Vaccinia Virus protein VP39"/>
    <property type="match status" value="1"/>
</dbReference>
<name>A0ABR0W618_REHGL</name>
<dbReference type="PANTHER" id="PTHR31009">
    <property type="entry name" value="S-ADENOSYL-L-METHIONINE:CARBOXYL METHYLTRANSFERASE FAMILY PROTEIN"/>
    <property type="match status" value="1"/>
</dbReference>
<dbReference type="Proteomes" id="UP001318860">
    <property type="component" value="Unassembled WGS sequence"/>
</dbReference>
<accession>A0ABR0W618</accession>
<keyword evidence="7" id="KW-1185">Reference proteome</keyword>
<evidence type="ECO:0000313" key="7">
    <source>
        <dbReference type="Proteomes" id="UP001318860"/>
    </source>
</evidence>
<evidence type="ECO:0000256" key="4">
    <source>
        <dbReference type="ARBA" id="ARBA00022723"/>
    </source>
</evidence>
<keyword evidence="4" id="KW-0479">Metal-binding</keyword>
<proteinExistence type="inferred from homology"/>
<dbReference type="InterPro" id="IPR029063">
    <property type="entry name" value="SAM-dependent_MTases_sf"/>
</dbReference>
<evidence type="ECO:0000256" key="5">
    <source>
        <dbReference type="ARBA" id="ARBA00022842"/>
    </source>
</evidence>
<keyword evidence="2" id="KW-0489">Methyltransferase</keyword>
<comment type="similarity">
    <text evidence="1">Belongs to the methyltransferase superfamily. Type-7 methyltransferase family.</text>
</comment>
<dbReference type="Pfam" id="PF03492">
    <property type="entry name" value="Methyltransf_7"/>
    <property type="match status" value="1"/>
</dbReference>